<feature type="region of interest" description="Disordered" evidence="1">
    <location>
        <begin position="96"/>
        <end position="124"/>
    </location>
</feature>
<evidence type="ECO:0000313" key="3">
    <source>
        <dbReference type="EMBL" id="KIA76444.1"/>
    </source>
</evidence>
<dbReference type="GO" id="GO:0007165">
    <property type="term" value="P:signal transduction"/>
    <property type="evidence" value="ECO:0007669"/>
    <property type="project" value="InterPro"/>
</dbReference>
<dbReference type="Gene3D" id="1.10.555.10">
    <property type="entry name" value="Rho GTPase activation protein"/>
    <property type="match status" value="1"/>
</dbReference>
<evidence type="ECO:0000259" key="2">
    <source>
        <dbReference type="PROSITE" id="PS50238"/>
    </source>
</evidence>
<comment type="caution">
    <text evidence="3">The sequence shown here is derived from an EMBL/GenBank/DDBJ whole genome shotgun (WGS) entry which is preliminary data.</text>
</comment>
<name>A0A0C1EIL2_9BACT</name>
<accession>A0A0C1EIL2</accession>
<organism evidence="3 4">
    <name type="scientific">Parachlamydia acanthamoebae</name>
    <dbReference type="NCBI Taxonomy" id="83552"/>
    <lineage>
        <taxon>Bacteria</taxon>
        <taxon>Pseudomonadati</taxon>
        <taxon>Chlamydiota</taxon>
        <taxon>Chlamydiia</taxon>
        <taxon>Parachlamydiales</taxon>
        <taxon>Parachlamydiaceae</taxon>
        <taxon>Parachlamydia</taxon>
    </lineage>
</organism>
<evidence type="ECO:0000313" key="4">
    <source>
        <dbReference type="Proteomes" id="UP000031307"/>
    </source>
</evidence>
<reference evidence="3 4" key="1">
    <citation type="journal article" date="2014" name="Mol. Biol. Evol.">
        <title>Massive expansion of Ubiquitination-related gene families within the Chlamydiae.</title>
        <authorList>
            <person name="Domman D."/>
            <person name="Collingro A."/>
            <person name="Lagkouvardos I."/>
            <person name="Gehre L."/>
            <person name="Weinmaier T."/>
            <person name="Rattei T."/>
            <person name="Subtil A."/>
            <person name="Horn M."/>
        </authorList>
    </citation>
    <scope>NUCLEOTIDE SEQUENCE [LARGE SCALE GENOMIC DNA]</scope>
    <source>
        <strain evidence="3 4">OEW1</strain>
    </source>
</reference>
<dbReference type="PROSITE" id="PS50238">
    <property type="entry name" value="RHOGAP"/>
    <property type="match status" value="1"/>
</dbReference>
<gene>
    <name evidence="3" type="ORF">DB43_AG00220</name>
</gene>
<protein>
    <recommendedName>
        <fullName evidence="2">Rho-GAP domain-containing protein</fullName>
    </recommendedName>
</protein>
<dbReference type="InterPro" id="IPR000198">
    <property type="entry name" value="RhoGAP_dom"/>
</dbReference>
<feature type="domain" description="Rho-GAP" evidence="2">
    <location>
        <begin position="233"/>
        <end position="435"/>
    </location>
</feature>
<dbReference type="EMBL" id="JSAM01000117">
    <property type="protein sequence ID" value="KIA76444.1"/>
    <property type="molecule type" value="Genomic_DNA"/>
</dbReference>
<dbReference type="AlphaFoldDB" id="A0A0C1EIL2"/>
<dbReference type="InterPro" id="IPR008936">
    <property type="entry name" value="Rho_GTPase_activation_prot"/>
</dbReference>
<dbReference type="PATRIC" id="fig|83552.4.peg.2414"/>
<sequence length="442" mass="49829">MIKSFVFLSKTHLFNYKNNQYLNITLIANKNNAIMSYTKILSGVLFMSSPVNSPRSSGEYKVEAANLGEIASANKTVQTNEIDASVEQAADKVLNKSASERKSIPTRPLSDNADSVKERNQNKATQSNLSKFLQFFTHIGKRSKKQKTEQDSFETEMTEMKWQTNAAFHDENKVSSEAIKKMATPEAQETKKKSSGIKSFIQGIIKFVKSHNPLARITRTKKAVVEETKEVEKSLPSNIEPYHNLVKQMINRLEQGEKKGSIPLGLFRVSGSKTTVEKAVTDFKETEGHQDLPSDWHDATSMIKNTVMSQKAPPMQKIKDLNIPAVHAEAVDQKKSEEEIIQNIQGAIFKLDSEERNFLKDYLKMIDLTYQKSWPKEQAPGDKDPFTAYLQGTPSLTNVFSHESLADALFASMGTQKTVNLGYVEFLVNNREKIFQTEKTEI</sequence>
<proteinExistence type="predicted"/>
<evidence type="ECO:0000256" key="1">
    <source>
        <dbReference type="SAM" id="MobiDB-lite"/>
    </source>
</evidence>
<dbReference type="Proteomes" id="UP000031307">
    <property type="component" value="Unassembled WGS sequence"/>
</dbReference>